<feature type="transmembrane region" description="Helical" evidence="1">
    <location>
        <begin position="91"/>
        <end position="112"/>
    </location>
</feature>
<sequence length="240" mass="26723">MASRWWEYYAIRYFVGSAIGAFLILYLNGYHSSGFGGVLCSIGIAGIKDFSDFAVLASVGFAFCYLSSAPILVFHAYRAHLSFGGFEKSSCCSYFCIATSIVAVGIFSFIYIDNQFVALLFTCVTGFSIGLTLAAFFDKYSKVEEYYKNLSKARVEIPKGKRRGDSASIRADYITSYKHLREHGNAFLIVVFEFILAFSIFHSSSKKVGLIILALWVVPSGFVWLLGSVLERKMVNRNSN</sequence>
<keyword evidence="3" id="KW-1185">Reference proteome</keyword>
<feature type="transmembrane region" description="Helical" evidence="1">
    <location>
        <begin position="53"/>
        <end position="79"/>
    </location>
</feature>
<gene>
    <name evidence="2" type="ORF">E8K88_12045</name>
</gene>
<feature type="transmembrane region" description="Helical" evidence="1">
    <location>
        <begin position="184"/>
        <end position="202"/>
    </location>
</feature>
<dbReference type="AlphaFoldDB" id="A0A4S5BJ09"/>
<dbReference type="RefSeq" id="WP_136406921.1">
    <property type="nucleotide sequence ID" value="NZ_SSWX01000015.1"/>
</dbReference>
<proteinExistence type="predicted"/>
<evidence type="ECO:0000313" key="2">
    <source>
        <dbReference type="EMBL" id="THJ32424.1"/>
    </source>
</evidence>
<feature type="transmembrane region" description="Helical" evidence="1">
    <location>
        <begin position="208"/>
        <end position="230"/>
    </location>
</feature>
<accession>A0A4S5BJ09</accession>
<keyword evidence="1" id="KW-0472">Membrane</keyword>
<comment type="caution">
    <text evidence="2">The sequence shown here is derived from an EMBL/GenBank/DDBJ whole genome shotgun (WGS) entry which is preliminary data.</text>
</comment>
<keyword evidence="1" id="KW-0812">Transmembrane</keyword>
<name>A0A4S5BJ09_9BURK</name>
<feature type="transmembrane region" description="Helical" evidence="1">
    <location>
        <begin position="9"/>
        <end position="27"/>
    </location>
</feature>
<protein>
    <submittedName>
        <fullName evidence="2">Uncharacterized protein</fullName>
    </submittedName>
</protein>
<feature type="transmembrane region" description="Helical" evidence="1">
    <location>
        <begin position="118"/>
        <end position="137"/>
    </location>
</feature>
<keyword evidence="1" id="KW-1133">Transmembrane helix</keyword>
<organism evidence="2 3">
    <name type="scientific">Lampropedia aestuarii</name>
    <dbReference type="NCBI Taxonomy" id="2562762"/>
    <lineage>
        <taxon>Bacteria</taxon>
        <taxon>Pseudomonadati</taxon>
        <taxon>Pseudomonadota</taxon>
        <taxon>Betaproteobacteria</taxon>
        <taxon>Burkholderiales</taxon>
        <taxon>Comamonadaceae</taxon>
        <taxon>Lampropedia</taxon>
    </lineage>
</organism>
<dbReference type="Proteomes" id="UP000306236">
    <property type="component" value="Unassembled WGS sequence"/>
</dbReference>
<evidence type="ECO:0000256" key="1">
    <source>
        <dbReference type="SAM" id="Phobius"/>
    </source>
</evidence>
<dbReference type="OrthoDB" id="6064759at2"/>
<reference evidence="2 3" key="1">
    <citation type="submission" date="2019-04" db="EMBL/GenBank/DDBJ databases">
        <title>Lampropedia sp YIM MLB12 draf genome.</title>
        <authorList>
            <person name="Wang Y.-X."/>
        </authorList>
    </citation>
    <scope>NUCLEOTIDE SEQUENCE [LARGE SCALE GENOMIC DNA]</scope>
    <source>
        <strain evidence="2 3">YIM MLB12</strain>
    </source>
</reference>
<evidence type="ECO:0000313" key="3">
    <source>
        <dbReference type="Proteomes" id="UP000306236"/>
    </source>
</evidence>
<dbReference type="EMBL" id="SSWX01000015">
    <property type="protein sequence ID" value="THJ32424.1"/>
    <property type="molecule type" value="Genomic_DNA"/>
</dbReference>